<evidence type="ECO:0000313" key="3">
    <source>
        <dbReference type="Proteomes" id="UP000314294"/>
    </source>
</evidence>
<accession>A0A4Z2FTB7</accession>
<keyword evidence="3" id="KW-1185">Reference proteome</keyword>
<evidence type="ECO:0000256" key="1">
    <source>
        <dbReference type="SAM" id="MobiDB-lite"/>
    </source>
</evidence>
<name>A0A4Z2FTB7_9TELE</name>
<feature type="region of interest" description="Disordered" evidence="1">
    <location>
        <begin position="35"/>
        <end position="84"/>
    </location>
</feature>
<dbReference type="AlphaFoldDB" id="A0A4Z2FTB7"/>
<organism evidence="2 3">
    <name type="scientific">Liparis tanakae</name>
    <name type="common">Tanaka's snailfish</name>
    <dbReference type="NCBI Taxonomy" id="230148"/>
    <lineage>
        <taxon>Eukaryota</taxon>
        <taxon>Metazoa</taxon>
        <taxon>Chordata</taxon>
        <taxon>Craniata</taxon>
        <taxon>Vertebrata</taxon>
        <taxon>Euteleostomi</taxon>
        <taxon>Actinopterygii</taxon>
        <taxon>Neopterygii</taxon>
        <taxon>Teleostei</taxon>
        <taxon>Neoteleostei</taxon>
        <taxon>Acanthomorphata</taxon>
        <taxon>Eupercaria</taxon>
        <taxon>Perciformes</taxon>
        <taxon>Cottioidei</taxon>
        <taxon>Cottales</taxon>
        <taxon>Liparidae</taxon>
        <taxon>Liparis</taxon>
    </lineage>
</organism>
<proteinExistence type="predicted"/>
<protein>
    <submittedName>
        <fullName evidence="2">Uncharacterized protein</fullName>
    </submittedName>
</protein>
<sequence>MDRQLEAFPVNLLQSVFLFGSHTSQLQFLATGRLEEEGRQAGGGETGRRRGDRRQEMGQETGRRMGDRKEEMGQEGGWETGRRR</sequence>
<dbReference type="Proteomes" id="UP000314294">
    <property type="component" value="Unassembled WGS sequence"/>
</dbReference>
<reference evidence="2 3" key="1">
    <citation type="submission" date="2019-03" db="EMBL/GenBank/DDBJ databases">
        <title>First draft genome of Liparis tanakae, snailfish: a comprehensive survey of snailfish specific genes.</title>
        <authorList>
            <person name="Kim W."/>
            <person name="Song I."/>
            <person name="Jeong J.-H."/>
            <person name="Kim D."/>
            <person name="Kim S."/>
            <person name="Ryu S."/>
            <person name="Song J.Y."/>
            <person name="Lee S.K."/>
        </authorList>
    </citation>
    <scope>NUCLEOTIDE SEQUENCE [LARGE SCALE GENOMIC DNA]</scope>
    <source>
        <tissue evidence="2">Muscle</tissue>
    </source>
</reference>
<feature type="compositionally biased region" description="Gly residues" evidence="1">
    <location>
        <begin position="74"/>
        <end position="84"/>
    </location>
</feature>
<dbReference type="EMBL" id="SRLO01000898">
    <property type="protein sequence ID" value="TNN44507.1"/>
    <property type="molecule type" value="Genomic_DNA"/>
</dbReference>
<gene>
    <name evidence="2" type="ORF">EYF80_045283</name>
</gene>
<comment type="caution">
    <text evidence="2">The sequence shown here is derived from an EMBL/GenBank/DDBJ whole genome shotgun (WGS) entry which is preliminary data.</text>
</comment>
<evidence type="ECO:0000313" key="2">
    <source>
        <dbReference type="EMBL" id="TNN44507.1"/>
    </source>
</evidence>
<feature type="compositionally biased region" description="Basic and acidic residues" evidence="1">
    <location>
        <begin position="46"/>
        <end position="72"/>
    </location>
</feature>